<accession>A0A0L9T5Q9</accession>
<keyword evidence="5" id="KW-0539">Nucleus</keyword>
<protein>
    <submittedName>
        <fullName evidence="8">WRKY transcription factor 28 WRKY DNA-binding protein</fullName>
    </submittedName>
</protein>
<evidence type="ECO:0000256" key="4">
    <source>
        <dbReference type="ARBA" id="ARBA00023163"/>
    </source>
</evidence>
<feature type="compositionally biased region" description="Basic residues" evidence="6">
    <location>
        <begin position="161"/>
        <end position="171"/>
    </location>
</feature>
<feature type="domain" description="WRKY" evidence="7">
    <location>
        <begin position="184"/>
        <end position="249"/>
    </location>
</feature>
<dbReference type="SUPFAM" id="SSF118290">
    <property type="entry name" value="WRKY DNA-binding domain"/>
    <property type="match status" value="1"/>
</dbReference>
<dbReference type="FunFam" id="2.20.25.80:FF:000003">
    <property type="entry name" value="WRKY transcription factor 57"/>
    <property type="match status" value="1"/>
</dbReference>
<dbReference type="Gramene" id="KOM25912">
    <property type="protein sequence ID" value="KOM25912"/>
    <property type="gene ID" value="LR48_Vigan205s004900"/>
</dbReference>
<evidence type="ECO:0000313" key="10">
    <source>
        <dbReference type="Proteomes" id="UP000053144"/>
    </source>
</evidence>
<reference evidence="8 11" key="3">
    <citation type="submission" date="2020-05" db="EMBL/GenBank/DDBJ databases">
        <title>Vigna angularis (adzuki bean) Var. LongXiaoDou No. 4 denovo assembly.</title>
        <authorList>
            <person name="Xiang H."/>
        </authorList>
    </citation>
    <scope>NUCLEOTIDE SEQUENCE [LARGE SCALE GENOMIC DNA]</scope>
    <source>
        <tissue evidence="8">Leaf</tissue>
    </source>
</reference>
<evidence type="ECO:0000256" key="1">
    <source>
        <dbReference type="ARBA" id="ARBA00004123"/>
    </source>
</evidence>
<feature type="compositionally biased region" description="Low complexity" evidence="6">
    <location>
        <begin position="111"/>
        <end position="131"/>
    </location>
</feature>
<dbReference type="InterPro" id="IPR036576">
    <property type="entry name" value="WRKY_dom_sf"/>
</dbReference>
<evidence type="ECO:0000256" key="6">
    <source>
        <dbReference type="SAM" id="MobiDB-lite"/>
    </source>
</evidence>
<evidence type="ECO:0000256" key="3">
    <source>
        <dbReference type="ARBA" id="ARBA00023125"/>
    </source>
</evidence>
<proteinExistence type="predicted"/>
<dbReference type="Gene3D" id="2.20.25.80">
    <property type="entry name" value="WRKY domain"/>
    <property type="match status" value="1"/>
</dbReference>
<feature type="compositionally biased region" description="Basic and acidic residues" evidence="6">
    <location>
        <begin position="136"/>
        <end position="150"/>
    </location>
</feature>
<dbReference type="EMBL" id="JABFOF010000001">
    <property type="protein sequence ID" value="KAG2409849.1"/>
    <property type="molecule type" value="Genomic_DNA"/>
</dbReference>
<keyword evidence="3 8" id="KW-0238">DNA-binding</keyword>
<dbReference type="InterPro" id="IPR044810">
    <property type="entry name" value="WRKY_plant"/>
</dbReference>
<dbReference type="KEGG" id="var:108319392"/>
<organism evidence="9 10">
    <name type="scientific">Phaseolus angularis</name>
    <name type="common">Azuki bean</name>
    <name type="synonym">Vigna angularis</name>
    <dbReference type="NCBI Taxonomy" id="3914"/>
    <lineage>
        <taxon>Eukaryota</taxon>
        <taxon>Viridiplantae</taxon>
        <taxon>Streptophyta</taxon>
        <taxon>Embryophyta</taxon>
        <taxon>Tracheophyta</taxon>
        <taxon>Spermatophyta</taxon>
        <taxon>Magnoliopsida</taxon>
        <taxon>eudicotyledons</taxon>
        <taxon>Gunneridae</taxon>
        <taxon>Pentapetalae</taxon>
        <taxon>rosids</taxon>
        <taxon>fabids</taxon>
        <taxon>Fabales</taxon>
        <taxon>Fabaceae</taxon>
        <taxon>Papilionoideae</taxon>
        <taxon>50 kb inversion clade</taxon>
        <taxon>NPAAA clade</taxon>
        <taxon>indigoferoid/millettioid clade</taxon>
        <taxon>Phaseoleae</taxon>
        <taxon>Vigna</taxon>
    </lineage>
</organism>
<evidence type="ECO:0000259" key="7">
    <source>
        <dbReference type="PROSITE" id="PS50811"/>
    </source>
</evidence>
<dbReference type="OMA" id="ACHSKYM"/>
<dbReference type="SMR" id="A0A0L9T5Q9"/>
<dbReference type="PROSITE" id="PS50811">
    <property type="entry name" value="WRKY"/>
    <property type="match status" value="1"/>
</dbReference>
<reference evidence="9" key="2">
    <citation type="submission" date="2015-02" db="EMBL/GenBank/DDBJ databases">
        <authorList>
            <person name="Chooi Y.-H."/>
        </authorList>
    </citation>
    <scope>NUCLEOTIDE SEQUENCE</scope>
    <source>
        <tissue evidence="9">Seedling</tissue>
    </source>
</reference>
<dbReference type="AlphaFoldDB" id="A0A0L9T5Q9"/>
<keyword evidence="2" id="KW-0805">Transcription regulation</keyword>
<dbReference type="Proteomes" id="UP000053144">
    <property type="component" value="Unassembled WGS sequence"/>
</dbReference>
<name>A0A0L9T5Q9_PHAAN</name>
<evidence type="ECO:0000313" key="8">
    <source>
        <dbReference type="EMBL" id="KAG2409849.1"/>
    </source>
</evidence>
<dbReference type="GO" id="GO:0005634">
    <property type="term" value="C:nucleus"/>
    <property type="evidence" value="ECO:0007669"/>
    <property type="project" value="UniProtKB-SubCell"/>
</dbReference>
<dbReference type="EMBL" id="KQ258294">
    <property type="protein sequence ID" value="KOM25912.1"/>
    <property type="molecule type" value="Genomic_DNA"/>
</dbReference>
<feature type="region of interest" description="Disordered" evidence="6">
    <location>
        <begin position="86"/>
        <end position="178"/>
    </location>
</feature>
<dbReference type="Pfam" id="PF03106">
    <property type="entry name" value="WRKY"/>
    <property type="match status" value="1"/>
</dbReference>
<dbReference type="PANTHER" id="PTHR31221:SF320">
    <property type="entry name" value="WRKY TRANSCRIPTION FACTOR 20"/>
    <property type="match status" value="1"/>
</dbReference>
<dbReference type="PANTHER" id="PTHR31221">
    <property type="entry name" value="WRKY TRANSCRIPTION FACTOR PROTEIN 1-RELATED"/>
    <property type="match status" value="1"/>
</dbReference>
<gene>
    <name evidence="8" type="ORF">HKW66_Vig0005140</name>
    <name evidence="9" type="ORF">LR48_Vigan205s004900</name>
</gene>
<dbReference type="InterPro" id="IPR003657">
    <property type="entry name" value="WRKY_dom"/>
</dbReference>
<evidence type="ECO:0000313" key="11">
    <source>
        <dbReference type="Proteomes" id="UP000743370"/>
    </source>
</evidence>
<feature type="compositionally biased region" description="Low complexity" evidence="6">
    <location>
        <begin position="86"/>
        <end position="96"/>
    </location>
</feature>
<dbReference type="OrthoDB" id="1936515at2759"/>
<keyword evidence="4" id="KW-0804">Transcription</keyword>
<dbReference type="GO" id="GO:0043565">
    <property type="term" value="F:sequence-specific DNA binding"/>
    <property type="evidence" value="ECO:0007669"/>
    <property type="project" value="InterPro"/>
</dbReference>
<dbReference type="SMART" id="SM00774">
    <property type="entry name" value="WRKY"/>
    <property type="match status" value="1"/>
</dbReference>
<dbReference type="GO" id="GO:0003700">
    <property type="term" value="F:DNA-binding transcription factor activity"/>
    <property type="evidence" value="ECO:0007669"/>
    <property type="project" value="InterPro"/>
</dbReference>
<reference evidence="10" key="1">
    <citation type="journal article" date="2015" name="Proc. Natl. Acad. Sci. U.S.A.">
        <title>Genome sequencing of adzuki bean (Vigna angularis) provides insight into high starch and low fat accumulation and domestication.</title>
        <authorList>
            <person name="Yang K."/>
            <person name="Tian Z."/>
            <person name="Chen C."/>
            <person name="Luo L."/>
            <person name="Zhao B."/>
            <person name="Wang Z."/>
            <person name="Yu L."/>
            <person name="Li Y."/>
            <person name="Sun Y."/>
            <person name="Li W."/>
            <person name="Chen Y."/>
            <person name="Li Y."/>
            <person name="Zhang Y."/>
            <person name="Ai D."/>
            <person name="Zhao J."/>
            <person name="Shang C."/>
            <person name="Ma Y."/>
            <person name="Wu B."/>
            <person name="Wang M."/>
            <person name="Gao L."/>
            <person name="Sun D."/>
            <person name="Zhang P."/>
            <person name="Guo F."/>
            <person name="Wang W."/>
            <person name="Li Y."/>
            <person name="Wang J."/>
            <person name="Varshney R.K."/>
            <person name="Wang J."/>
            <person name="Ling H.Q."/>
            <person name="Wan P."/>
        </authorList>
    </citation>
    <scope>NUCLEOTIDE SEQUENCE</scope>
    <source>
        <strain evidence="10">cv. Jingnong 6</strain>
    </source>
</reference>
<evidence type="ECO:0000256" key="5">
    <source>
        <dbReference type="ARBA" id="ARBA00023242"/>
    </source>
</evidence>
<sequence length="369" mass="40352">MSVEPKELYYQDLVLDHNNHHGTVAAAAGVGGGSDMYQKHFSTSLIPAASTPYDSQPFDPSYMTFTECLQGGMDYNSLATSFGLSPSSSEVFSSVEGNHKPAEGGDGGGATAATETLATLNSSISSSSSEAGAEEDSGKSKKDRQVKTEEGGGGGGENSKKGNKDKKKGEKKQKEPRFAFMTKSEVDHLEDGYRWRKYGQKAVKNSPYPRSYYRCTTQKCTVKKRVERSFQDPTTVITTYEGQHNHPVPTSLRGNAAAGMFTPSLLATPTPLAAGSNFPQDLFLHMHHQHHHHHHHPHHHFHNTLFSTQSTNAVTTTSTTVTTASTPPSIYSSYNINNSLLHNQYLPSEYGLLQDIVPSIFHNKTHHQN</sequence>
<evidence type="ECO:0000256" key="2">
    <source>
        <dbReference type="ARBA" id="ARBA00023015"/>
    </source>
</evidence>
<evidence type="ECO:0000313" key="9">
    <source>
        <dbReference type="EMBL" id="KOM25912.1"/>
    </source>
</evidence>
<dbReference type="Proteomes" id="UP000743370">
    <property type="component" value="Unassembled WGS sequence"/>
</dbReference>
<comment type="subcellular location">
    <subcellularLocation>
        <location evidence="1">Nucleus</location>
    </subcellularLocation>
</comment>